<dbReference type="EMBL" id="QNSF01000007">
    <property type="protein sequence ID" value="RBP92437.1"/>
    <property type="molecule type" value="Genomic_DNA"/>
</dbReference>
<keyword evidence="2" id="KW-1185">Reference proteome</keyword>
<reference evidence="1 2" key="1">
    <citation type="submission" date="2018-06" db="EMBL/GenBank/DDBJ databases">
        <title>Freshwater and sediment microbial communities from various areas in North America, analyzing microbe dynamics in response to fracking.</title>
        <authorList>
            <person name="Lamendella R."/>
        </authorList>
    </citation>
    <scope>NUCLEOTIDE SEQUENCE [LARGE SCALE GENOMIC DNA]</scope>
    <source>
        <strain evidence="1 2">14_TX</strain>
    </source>
</reference>
<organism evidence="1 2">
    <name type="scientific">Cytobacillus firmus</name>
    <name type="common">Bacillus firmus</name>
    <dbReference type="NCBI Taxonomy" id="1399"/>
    <lineage>
        <taxon>Bacteria</taxon>
        <taxon>Bacillati</taxon>
        <taxon>Bacillota</taxon>
        <taxon>Bacilli</taxon>
        <taxon>Bacillales</taxon>
        <taxon>Bacillaceae</taxon>
        <taxon>Cytobacillus</taxon>
    </lineage>
</organism>
<evidence type="ECO:0000313" key="1">
    <source>
        <dbReference type="EMBL" id="RBP92437.1"/>
    </source>
</evidence>
<dbReference type="Proteomes" id="UP000252731">
    <property type="component" value="Unassembled WGS sequence"/>
</dbReference>
<dbReference type="AlphaFoldDB" id="A0A366JTY5"/>
<evidence type="ECO:0000313" key="2">
    <source>
        <dbReference type="Proteomes" id="UP000252731"/>
    </source>
</evidence>
<comment type="caution">
    <text evidence="1">The sequence shown here is derived from an EMBL/GenBank/DDBJ whole genome shotgun (WGS) entry which is preliminary data.</text>
</comment>
<gene>
    <name evidence="1" type="ORF">DFO70_107374</name>
</gene>
<name>A0A366JTY5_CYTFI</name>
<sequence>MTRVVAQKSIGQSKLAGFRRNFDTRGNKE</sequence>
<proteinExistence type="predicted"/>
<protein>
    <submittedName>
        <fullName evidence="1">Uncharacterized protein</fullName>
    </submittedName>
</protein>
<accession>A0A366JTY5</accession>